<dbReference type="Proteomes" id="UP000525389">
    <property type="component" value="Unassembled WGS sequence"/>
</dbReference>
<dbReference type="EMBL" id="JACHFN010000002">
    <property type="protein sequence ID" value="MBB5233313.1"/>
    <property type="molecule type" value="Genomic_DNA"/>
</dbReference>
<protein>
    <submittedName>
        <fullName evidence="1">Inorganic pyrophosphatase</fullName>
        <ecNumber evidence="1">3.6.1.1</ecNumber>
    </submittedName>
</protein>
<dbReference type="InterPro" id="IPR036649">
    <property type="entry name" value="Pyrophosphatase_sf"/>
</dbReference>
<keyword evidence="1" id="KW-0378">Hydrolase</keyword>
<dbReference type="GO" id="GO:0000287">
    <property type="term" value="F:magnesium ion binding"/>
    <property type="evidence" value="ECO:0007669"/>
    <property type="project" value="InterPro"/>
</dbReference>
<reference evidence="1 2" key="1">
    <citation type="submission" date="2020-08" db="EMBL/GenBank/DDBJ databases">
        <title>Genomic Encyclopedia of Type Strains, Phase IV (KMG-IV): sequencing the most valuable type-strain genomes for metagenomic binning, comparative biology and taxonomic classification.</title>
        <authorList>
            <person name="Goeker M."/>
        </authorList>
    </citation>
    <scope>NUCLEOTIDE SEQUENCE [LARGE SCALE GENOMIC DNA]</scope>
    <source>
        <strain evidence="1 2">DSM 101791</strain>
    </source>
</reference>
<evidence type="ECO:0000313" key="1">
    <source>
        <dbReference type="EMBL" id="MBB5233313.1"/>
    </source>
</evidence>
<organism evidence="1 2">
    <name type="scientific">Deinococcus budaensis</name>
    <dbReference type="NCBI Taxonomy" id="1665626"/>
    <lineage>
        <taxon>Bacteria</taxon>
        <taxon>Thermotogati</taxon>
        <taxon>Deinococcota</taxon>
        <taxon>Deinococci</taxon>
        <taxon>Deinococcales</taxon>
        <taxon>Deinococcaceae</taxon>
        <taxon>Deinococcus</taxon>
    </lineage>
</organism>
<accession>A0A7W8LP16</accession>
<name>A0A7W8LP16_9DEIO</name>
<comment type="caution">
    <text evidence="1">The sequence shown here is derived from an EMBL/GenBank/DDBJ whole genome shotgun (WGS) entry which is preliminary data.</text>
</comment>
<sequence length="114" mass="12717">MKPDLTAWLGQIVRVAVDRPLGSVHPRHPDLVYRVNSGELPGTLSGDGQPIDAYLLGWDVPVGEARGVVAAVIVREDDVEDKLVVVRPGTTWADADIMKAVWFQERYFRVRLVR</sequence>
<proteinExistence type="predicted"/>
<dbReference type="AlphaFoldDB" id="A0A7W8LP16"/>
<dbReference type="Gene3D" id="3.90.80.10">
    <property type="entry name" value="Inorganic pyrophosphatase"/>
    <property type="match status" value="1"/>
</dbReference>
<dbReference type="GO" id="GO:0004427">
    <property type="term" value="F:inorganic diphosphate phosphatase activity"/>
    <property type="evidence" value="ECO:0007669"/>
    <property type="project" value="UniProtKB-EC"/>
</dbReference>
<evidence type="ECO:0000313" key="2">
    <source>
        <dbReference type="Proteomes" id="UP000525389"/>
    </source>
</evidence>
<gene>
    <name evidence="1" type="ORF">HNQ09_000730</name>
</gene>
<dbReference type="GO" id="GO:0006796">
    <property type="term" value="P:phosphate-containing compound metabolic process"/>
    <property type="evidence" value="ECO:0007669"/>
    <property type="project" value="InterPro"/>
</dbReference>
<keyword evidence="2" id="KW-1185">Reference proteome</keyword>
<dbReference type="RefSeq" id="WP_184025607.1">
    <property type="nucleotide sequence ID" value="NZ_JACHFN010000002.1"/>
</dbReference>
<dbReference type="GO" id="GO:0005737">
    <property type="term" value="C:cytoplasm"/>
    <property type="evidence" value="ECO:0007669"/>
    <property type="project" value="InterPro"/>
</dbReference>
<dbReference type="SUPFAM" id="SSF50324">
    <property type="entry name" value="Inorganic pyrophosphatase"/>
    <property type="match status" value="1"/>
</dbReference>
<dbReference type="EC" id="3.6.1.1" evidence="1"/>